<proteinExistence type="predicted"/>
<feature type="transmembrane region" description="Helical" evidence="1">
    <location>
        <begin position="6"/>
        <end position="28"/>
    </location>
</feature>
<protein>
    <submittedName>
        <fullName evidence="2">Uncharacterized protein</fullName>
    </submittedName>
</protein>
<keyword evidence="1" id="KW-0472">Membrane</keyword>
<comment type="caution">
    <text evidence="2">The sequence shown here is derived from an EMBL/GenBank/DDBJ whole genome shotgun (WGS) entry which is preliminary data.</text>
</comment>
<evidence type="ECO:0000256" key="1">
    <source>
        <dbReference type="SAM" id="Phobius"/>
    </source>
</evidence>
<gene>
    <name evidence="2" type="ORF">SLS59_006952</name>
</gene>
<keyword evidence="1" id="KW-0812">Transmembrane</keyword>
<evidence type="ECO:0000313" key="2">
    <source>
        <dbReference type="EMBL" id="KAL1598268.1"/>
    </source>
</evidence>
<reference evidence="2 3" key="1">
    <citation type="submission" date="2024-02" db="EMBL/GenBank/DDBJ databases">
        <title>De novo assembly and annotation of 12 fungi associated with fruit tree decline syndrome in Ontario, Canada.</title>
        <authorList>
            <person name="Sulman M."/>
            <person name="Ellouze W."/>
            <person name="Ilyukhin E."/>
        </authorList>
    </citation>
    <scope>NUCLEOTIDE SEQUENCE [LARGE SCALE GENOMIC DNA]</scope>
    <source>
        <strain evidence="2 3">M97-236</strain>
    </source>
</reference>
<organism evidence="2 3">
    <name type="scientific">Nothophoma quercina</name>
    <dbReference type="NCBI Taxonomy" id="749835"/>
    <lineage>
        <taxon>Eukaryota</taxon>
        <taxon>Fungi</taxon>
        <taxon>Dikarya</taxon>
        <taxon>Ascomycota</taxon>
        <taxon>Pezizomycotina</taxon>
        <taxon>Dothideomycetes</taxon>
        <taxon>Pleosporomycetidae</taxon>
        <taxon>Pleosporales</taxon>
        <taxon>Pleosporineae</taxon>
        <taxon>Didymellaceae</taxon>
        <taxon>Nothophoma</taxon>
    </lineage>
</organism>
<keyword evidence="1" id="KW-1133">Transmembrane helix</keyword>
<evidence type="ECO:0000313" key="3">
    <source>
        <dbReference type="Proteomes" id="UP001521222"/>
    </source>
</evidence>
<dbReference type="Pfam" id="PF11927">
    <property type="entry name" value="HODM_asu-like"/>
    <property type="match status" value="1"/>
</dbReference>
<name>A0ABR3R1H1_9PLEO</name>
<dbReference type="InterPro" id="IPR021848">
    <property type="entry name" value="HODM_asu-like"/>
</dbReference>
<sequence>MEPQTYTAPIYILCIFAVLFCVYFGWLGSVAIRLYLYKGALEPEPERFVILPAYLRDRSPQRGHHRRVTAFPIPAPPKSPARELARLSQATRVNIADVDASSPPDPEVRAFLAEQQRISRLPTFIQDDCGDGSDFPDVPVAITPVEVKQQMLAPPGLKRTPTAKYRSAGVKKLAPNEWLIIDNTYKELHKARDYLLTKKNVECIQVKRDGEDACEELLQEIVKFLTSKHPERFCIKTVNRRKHIRNELTKEEWSLVRPFDCHPLEICARLAAEDFNILLKGDFTQQYYLQASATLFPAGWRMRSLIGKPLSYMQDQDIYQWDDIPDTLPLTSSVDLLARSNLYIQTYPGDRPFAHLLFIQEPQDFFPGNLSALSPQHIIVRREHQVFRRLPKSGAIVFSTRTEVRRLTDLDVQERRELVNEIRAWDPEVALRKGKELWQRAVIGYCEGKKIWKDDVTVINAGDTIRVGE</sequence>
<keyword evidence="3" id="KW-1185">Reference proteome</keyword>
<accession>A0ABR3R1H1</accession>
<dbReference type="EMBL" id="JAKIXB020000023">
    <property type="protein sequence ID" value="KAL1598268.1"/>
    <property type="molecule type" value="Genomic_DNA"/>
</dbReference>
<dbReference type="Proteomes" id="UP001521222">
    <property type="component" value="Unassembled WGS sequence"/>
</dbReference>